<evidence type="ECO:0000313" key="9">
    <source>
        <dbReference type="EMBL" id="GLB40493.1"/>
    </source>
</evidence>
<feature type="region of interest" description="Disordered" evidence="7">
    <location>
        <begin position="1"/>
        <end position="23"/>
    </location>
</feature>
<dbReference type="Proteomes" id="UP001063166">
    <property type="component" value="Unassembled WGS sequence"/>
</dbReference>
<dbReference type="GO" id="GO:0034727">
    <property type="term" value="P:piecemeal microautophagy of the nucleus"/>
    <property type="evidence" value="ECO:0007669"/>
    <property type="project" value="TreeGrafter"/>
</dbReference>
<organism evidence="9 10">
    <name type="scientific">Lyophyllum shimeji</name>
    <name type="common">Hon-shimeji</name>
    <name type="synonym">Tricholoma shimeji</name>
    <dbReference type="NCBI Taxonomy" id="47721"/>
    <lineage>
        <taxon>Eukaryota</taxon>
        <taxon>Fungi</taxon>
        <taxon>Dikarya</taxon>
        <taxon>Basidiomycota</taxon>
        <taxon>Agaricomycotina</taxon>
        <taxon>Agaricomycetes</taxon>
        <taxon>Agaricomycetidae</taxon>
        <taxon>Agaricales</taxon>
        <taxon>Tricholomatineae</taxon>
        <taxon>Lyophyllaceae</taxon>
        <taxon>Lyophyllum</taxon>
    </lineage>
</organism>
<feature type="compositionally biased region" description="Low complexity" evidence="7">
    <location>
        <begin position="10"/>
        <end position="22"/>
    </location>
</feature>
<sequence>MPPCNASDLTPPSTRMSSSSPTEPHLVALVLQSKKALQNGEQLCSRAHAVSNASATTSVDVVALDAKVRWVTEAVAEQLRLVASVARTIDEKRAYLQKQVQEWDKLRAKHSDALDTILESLGSQLVPPDFHESASADSSLFGSQHSDDDQQRRNGVGTGGAERSKPNGTTLSAVSHSPSSTLRSGLQNGHGIKQKGEQEKSPSDESKRSWKTLRDFVDEQAIEDVLETMENDRLGLDYIMSKTDEYPETLANTIASIRESLPELSPDPPTKLIEETLGAQDVTITSMAAHLESLTSHYGQMANALQDSEAGEEFSEEDLHDMNRDTNELPSIMAELEESADAIEEHHEKLQAAKEASQTSLSLLSHTLDDLDELGDIMLEMLQTQDEVETKCEEELSGLQSHLLTIEHLRNRYVSYQTAFNKLILELARRRQYREAAENIVRGMMAQLEAMTEEETQVRNHFNSEYGAHLPEDICLCVGNAPTRWEVVPWNGDTLEFLPVIDNELIAQARERLNAEKEGVQGVLGAESL</sequence>
<evidence type="ECO:0000256" key="4">
    <source>
        <dbReference type="ARBA" id="ARBA00023006"/>
    </source>
</evidence>
<evidence type="ECO:0000256" key="7">
    <source>
        <dbReference type="SAM" id="MobiDB-lite"/>
    </source>
</evidence>
<keyword evidence="10" id="KW-1185">Reference proteome</keyword>
<evidence type="ECO:0000256" key="6">
    <source>
        <dbReference type="RuleBase" id="RU368080"/>
    </source>
</evidence>
<dbReference type="AlphaFoldDB" id="A0A9P3UPB2"/>
<gene>
    <name evidence="9" type="primary">atg17</name>
    <name evidence="9" type="ORF">LshimejAT787_0803640</name>
</gene>
<dbReference type="PANTHER" id="PTHR28005">
    <property type="entry name" value="AUTOPHAGY-RELATED PROTEIN 17"/>
    <property type="match status" value="1"/>
</dbReference>
<feature type="compositionally biased region" description="Polar residues" evidence="7">
    <location>
        <begin position="166"/>
        <end position="187"/>
    </location>
</feature>
<reference evidence="9" key="1">
    <citation type="submission" date="2022-07" db="EMBL/GenBank/DDBJ databases">
        <title>The genome of Lyophyllum shimeji provides insight into the initial evolution of ectomycorrhizal fungal genome.</title>
        <authorList>
            <person name="Kobayashi Y."/>
            <person name="Shibata T."/>
            <person name="Hirakawa H."/>
            <person name="Shigenobu S."/>
            <person name="Nishiyama T."/>
            <person name="Yamada A."/>
            <person name="Hasebe M."/>
            <person name="Kawaguchi M."/>
        </authorList>
    </citation>
    <scope>NUCLEOTIDE SEQUENCE</scope>
    <source>
        <strain evidence="9">AT787</strain>
    </source>
</reference>
<dbReference type="InterPro" id="IPR045326">
    <property type="entry name" value="ATG17-like_dom"/>
</dbReference>
<dbReference type="InterPro" id="IPR007240">
    <property type="entry name" value="Atg17"/>
</dbReference>
<keyword evidence="5" id="KW-0472">Membrane</keyword>
<dbReference type="GO" id="GO:0000422">
    <property type="term" value="P:autophagy of mitochondrion"/>
    <property type="evidence" value="ECO:0007669"/>
    <property type="project" value="TreeGrafter"/>
</dbReference>
<keyword evidence="4 6" id="KW-0072">Autophagy</keyword>
<comment type="caution">
    <text evidence="9">The sequence shown here is derived from an EMBL/GenBank/DDBJ whole genome shotgun (WGS) entry which is preliminary data.</text>
</comment>
<evidence type="ECO:0000256" key="3">
    <source>
        <dbReference type="ARBA" id="ARBA00022490"/>
    </source>
</evidence>
<dbReference type="GO" id="GO:0030295">
    <property type="term" value="F:protein kinase activator activity"/>
    <property type="evidence" value="ECO:0007669"/>
    <property type="project" value="TreeGrafter"/>
</dbReference>
<evidence type="ECO:0000256" key="1">
    <source>
        <dbReference type="ARBA" id="ARBA00006259"/>
    </source>
</evidence>
<comment type="function">
    <text evidence="6">Autophagy-specific protein that functions in response to autophagy-inducing signals as a scaffold to recruit other ATG proteins to organize preautophagosomal structure (PAS) formation. Modulates the timing and magnitude of the autophagy response, such as the size of the sequestering vesicles. Plays particularly a role in pexophagy and nucleophagy.</text>
</comment>
<dbReference type="GO" id="GO:1990316">
    <property type="term" value="C:Atg1/ULK1 kinase complex"/>
    <property type="evidence" value="ECO:0007669"/>
    <property type="project" value="TreeGrafter"/>
</dbReference>
<feature type="compositionally biased region" description="Basic and acidic residues" evidence="7">
    <location>
        <begin position="194"/>
        <end position="209"/>
    </location>
</feature>
<name>A0A9P3UPB2_LYOSH</name>
<evidence type="ECO:0000256" key="2">
    <source>
        <dbReference type="ARBA" id="ARBA00013806"/>
    </source>
</evidence>
<dbReference type="GO" id="GO:0060090">
    <property type="term" value="F:molecular adaptor activity"/>
    <property type="evidence" value="ECO:0007669"/>
    <property type="project" value="TreeGrafter"/>
</dbReference>
<dbReference type="PANTHER" id="PTHR28005:SF1">
    <property type="entry name" value="AUTOPHAGY-RELATED PROTEIN 17"/>
    <property type="match status" value="1"/>
</dbReference>
<dbReference type="GO" id="GO:0000045">
    <property type="term" value="P:autophagosome assembly"/>
    <property type="evidence" value="ECO:0007669"/>
    <property type="project" value="TreeGrafter"/>
</dbReference>
<dbReference type="OrthoDB" id="1937984at2759"/>
<evidence type="ECO:0000259" key="8">
    <source>
        <dbReference type="Pfam" id="PF04108"/>
    </source>
</evidence>
<feature type="domain" description="Autophagy protein ATG17-like" evidence="8">
    <location>
        <begin position="37"/>
        <end position="469"/>
    </location>
</feature>
<keyword evidence="3 6" id="KW-0963">Cytoplasm</keyword>
<dbReference type="EMBL" id="BRPK01000008">
    <property type="protein sequence ID" value="GLB40493.1"/>
    <property type="molecule type" value="Genomic_DNA"/>
</dbReference>
<accession>A0A9P3UPB2</accession>
<comment type="subcellular location">
    <subcellularLocation>
        <location evidence="6">Cytoplasm</location>
    </subcellularLocation>
    <subcellularLocation>
        <location evidence="6">Preautophagosomal structure membrane</location>
        <topology evidence="6">Peripheral membrane protein</topology>
    </subcellularLocation>
</comment>
<proteinExistence type="inferred from homology"/>
<dbReference type="Pfam" id="PF04108">
    <property type="entry name" value="ATG17_like"/>
    <property type="match status" value="1"/>
</dbReference>
<evidence type="ECO:0000256" key="5">
    <source>
        <dbReference type="ARBA" id="ARBA00023136"/>
    </source>
</evidence>
<comment type="similarity">
    <text evidence="1 6">Belongs to the ATG17 family.</text>
</comment>
<dbReference type="GO" id="GO:0034045">
    <property type="term" value="C:phagophore assembly site membrane"/>
    <property type="evidence" value="ECO:0007669"/>
    <property type="project" value="UniProtKB-SubCell"/>
</dbReference>
<protein>
    <recommendedName>
        <fullName evidence="2 6">Autophagy-related protein 17</fullName>
    </recommendedName>
</protein>
<evidence type="ECO:0000313" key="10">
    <source>
        <dbReference type="Proteomes" id="UP001063166"/>
    </source>
</evidence>
<feature type="compositionally biased region" description="Polar residues" evidence="7">
    <location>
        <begin position="135"/>
        <end position="144"/>
    </location>
</feature>
<feature type="region of interest" description="Disordered" evidence="7">
    <location>
        <begin position="128"/>
        <end position="209"/>
    </location>
</feature>